<accession>A0A6M0RZR2</accession>
<dbReference type="Pfam" id="PF00355">
    <property type="entry name" value="Rieske"/>
    <property type="match status" value="1"/>
</dbReference>
<dbReference type="PANTHER" id="PTHR21266:SF57">
    <property type="entry name" value="3-CHLOROBENZOATE-3,4-DIOXYGENASE"/>
    <property type="match status" value="1"/>
</dbReference>
<dbReference type="GO" id="GO:0004497">
    <property type="term" value="F:monooxygenase activity"/>
    <property type="evidence" value="ECO:0007669"/>
    <property type="project" value="UniProtKB-ARBA"/>
</dbReference>
<dbReference type="PANTHER" id="PTHR21266">
    <property type="entry name" value="IRON-SULFUR DOMAIN CONTAINING PROTEIN"/>
    <property type="match status" value="1"/>
</dbReference>
<dbReference type="InterPro" id="IPR017941">
    <property type="entry name" value="Rieske_2Fe-2S"/>
</dbReference>
<sequence length="322" mass="36791">MNSTLPGAPWLIAHRSMLGINKPYKLKLNGQDYVLWQNPAGEIAALENICPHMQAPLSEGWICEVNNSITCPYHALEFDRAGRLLKHGLAKGEPLANKLELVVQGDLIWTYGEHEPRLPIPDLLSSRTEGFRFLGITGDRTIEAAFLRCIRINYDFNHQNGVHRELFRIQENPVELFEKNGFEASVIQTFIRSENSLSEILKNLSLLTLPKQIRNELDYSFPSTILFRARLPLGEVLQAFILYPESEHQTRTFVLFYGNLQSPLFILPGLRNVLERSLLNSTAKVVEQDTNAVASLYPAQKPKIRLPKEEILTYAEKLYHDW</sequence>
<evidence type="ECO:0000256" key="4">
    <source>
        <dbReference type="ARBA" id="ARBA00023014"/>
    </source>
</evidence>
<dbReference type="EMBL" id="QZCE01000001">
    <property type="protein sequence ID" value="NEZ61685.1"/>
    <property type="molecule type" value="Genomic_DNA"/>
</dbReference>
<keyword evidence="2" id="KW-0479">Metal-binding</keyword>
<evidence type="ECO:0000259" key="5">
    <source>
        <dbReference type="PROSITE" id="PS51296"/>
    </source>
</evidence>
<dbReference type="GO" id="GO:0051537">
    <property type="term" value="F:2 iron, 2 sulfur cluster binding"/>
    <property type="evidence" value="ECO:0007669"/>
    <property type="project" value="UniProtKB-KW"/>
</dbReference>
<dbReference type="AlphaFoldDB" id="A0A6M0RZR2"/>
<name>A0A6M0RZR2_9CYAN</name>
<protein>
    <submittedName>
        <fullName evidence="6">Rieske (2Fe-2S) protein</fullName>
    </submittedName>
</protein>
<reference evidence="6 7" key="1">
    <citation type="journal article" date="2020" name="Microb. Ecol.">
        <title>Ecogenomics of the Marine Benthic Filamentous Cyanobacterium Adonisia.</title>
        <authorList>
            <person name="Walter J.M."/>
            <person name="Coutinho F.H."/>
            <person name="Leomil L."/>
            <person name="Hargreaves P.I."/>
            <person name="Campeao M.E."/>
            <person name="Vieira V.V."/>
            <person name="Silva B.S."/>
            <person name="Fistarol G.O."/>
            <person name="Salomon P.S."/>
            <person name="Sawabe T."/>
            <person name="Mino S."/>
            <person name="Hosokawa M."/>
            <person name="Miyashita H."/>
            <person name="Maruyama F."/>
            <person name="van Verk M.C."/>
            <person name="Dutilh B.E."/>
            <person name="Thompson C.C."/>
            <person name="Thompson F.L."/>
        </authorList>
    </citation>
    <scope>NUCLEOTIDE SEQUENCE [LARGE SCALE GENOMIC DNA]</scope>
    <source>
        <strain evidence="6 7">CCMR0082</strain>
    </source>
</reference>
<evidence type="ECO:0000256" key="3">
    <source>
        <dbReference type="ARBA" id="ARBA00023004"/>
    </source>
</evidence>
<dbReference type="InterPro" id="IPR036922">
    <property type="entry name" value="Rieske_2Fe-2S_sf"/>
</dbReference>
<keyword evidence="1" id="KW-0001">2Fe-2S</keyword>
<feature type="domain" description="Rieske" evidence="5">
    <location>
        <begin position="10"/>
        <end position="110"/>
    </location>
</feature>
<keyword evidence="3" id="KW-0408">Iron</keyword>
<evidence type="ECO:0000256" key="2">
    <source>
        <dbReference type="ARBA" id="ARBA00022723"/>
    </source>
</evidence>
<dbReference type="GO" id="GO:0046872">
    <property type="term" value="F:metal ion binding"/>
    <property type="evidence" value="ECO:0007669"/>
    <property type="project" value="UniProtKB-KW"/>
</dbReference>
<evidence type="ECO:0000256" key="1">
    <source>
        <dbReference type="ARBA" id="ARBA00022714"/>
    </source>
</evidence>
<keyword evidence="4" id="KW-0411">Iron-sulfur</keyword>
<evidence type="ECO:0000313" key="7">
    <source>
        <dbReference type="Proteomes" id="UP000473574"/>
    </source>
</evidence>
<gene>
    <name evidence="6" type="ORF">D0962_02645</name>
</gene>
<evidence type="ECO:0000313" key="6">
    <source>
        <dbReference type="EMBL" id="NEZ61685.1"/>
    </source>
</evidence>
<dbReference type="RefSeq" id="WP_163659563.1">
    <property type="nucleotide sequence ID" value="NZ_QZCE01000001.1"/>
</dbReference>
<dbReference type="SUPFAM" id="SSF50022">
    <property type="entry name" value="ISP domain"/>
    <property type="match status" value="1"/>
</dbReference>
<dbReference type="GO" id="GO:0016705">
    <property type="term" value="F:oxidoreductase activity, acting on paired donors, with incorporation or reduction of molecular oxygen"/>
    <property type="evidence" value="ECO:0007669"/>
    <property type="project" value="UniProtKB-ARBA"/>
</dbReference>
<comment type="caution">
    <text evidence="6">The sequence shown here is derived from an EMBL/GenBank/DDBJ whole genome shotgun (WGS) entry which is preliminary data.</text>
</comment>
<dbReference type="InterPro" id="IPR050584">
    <property type="entry name" value="Cholesterol_7-desaturase"/>
</dbReference>
<dbReference type="Gene3D" id="2.102.10.10">
    <property type="entry name" value="Rieske [2Fe-2S] iron-sulphur domain"/>
    <property type="match status" value="1"/>
</dbReference>
<organism evidence="6 7">
    <name type="scientific">Adonisia turfae CCMR0082</name>
    <dbReference type="NCBI Taxonomy" id="2304604"/>
    <lineage>
        <taxon>Bacteria</taxon>
        <taxon>Bacillati</taxon>
        <taxon>Cyanobacteriota</taxon>
        <taxon>Adonisia</taxon>
        <taxon>Adonisia turfae</taxon>
    </lineage>
</organism>
<dbReference type="Proteomes" id="UP000473574">
    <property type="component" value="Unassembled WGS sequence"/>
</dbReference>
<dbReference type="PROSITE" id="PS51296">
    <property type="entry name" value="RIESKE"/>
    <property type="match status" value="1"/>
</dbReference>
<proteinExistence type="predicted"/>